<keyword evidence="3" id="KW-1185">Reference proteome</keyword>
<dbReference type="Proteomes" id="UP000248882">
    <property type="component" value="Unassembled WGS sequence"/>
</dbReference>
<sequence length="298" mass="32471">MKNLSLSILALATILSFGCQEEKTFDASGAFEADETIISAEAAGVLKVFKLEEGQTLQAGEQIGYVDTVQLYLRKLQLEAQITALTGRKPNISLQLAALNEQLKTAEREQTRVSNLVKADAATPKQLDDATAQVDLIKAQIQAQKSTLNISTQGISNDASPMEVQIAQLNDQLGKSQIINPMAGTVLTKYAEQNEMTAPGKPLYKIADLSNIILRVYISGNQLSQVKLGQKVTVHTDSGDGGFDKTEGTISWINDKAEFTPKTIQTKDERANMVYAIKVDVPNEGKFKIGMYGEINFQ</sequence>
<organism evidence="2 3">
    <name type="scientific">Algoriphagus chordae</name>
    <dbReference type="NCBI Taxonomy" id="237019"/>
    <lineage>
        <taxon>Bacteria</taxon>
        <taxon>Pseudomonadati</taxon>
        <taxon>Bacteroidota</taxon>
        <taxon>Cytophagia</taxon>
        <taxon>Cytophagales</taxon>
        <taxon>Cyclobacteriaceae</taxon>
        <taxon>Algoriphagus</taxon>
    </lineage>
</organism>
<protein>
    <submittedName>
        <fullName evidence="2">HlyD family secretion protein</fullName>
    </submittedName>
</protein>
<dbReference type="EMBL" id="QKZT01000001">
    <property type="protein sequence ID" value="PZX58089.1"/>
    <property type="molecule type" value="Genomic_DNA"/>
</dbReference>
<reference evidence="2 3" key="1">
    <citation type="submission" date="2018-06" db="EMBL/GenBank/DDBJ databases">
        <title>Genomic Encyclopedia of Archaeal and Bacterial Type Strains, Phase II (KMG-II): from individual species to whole genera.</title>
        <authorList>
            <person name="Goeker M."/>
        </authorList>
    </citation>
    <scope>NUCLEOTIDE SEQUENCE [LARGE SCALE GENOMIC DNA]</scope>
    <source>
        <strain evidence="2 3">DSM 19830</strain>
    </source>
</reference>
<dbReference type="PROSITE" id="PS51257">
    <property type="entry name" value="PROKAR_LIPOPROTEIN"/>
    <property type="match status" value="1"/>
</dbReference>
<accession>A0A2W7RTY7</accession>
<dbReference type="Gene3D" id="2.40.50.100">
    <property type="match status" value="1"/>
</dbReference>
<feature type="coiled-coil region" evidence="1">
    <location>
        <begin position="89"/>
        <end position="147"/>
    </location>
</feature>
<evidence type="ECO:0000313" key="2">
    <source>
        <dbReference type="EMBL" id="PZX58089.1"/>
    </source>
</evidence>
<gene>
    <name evidence="2" type="ORF">LV85_00275</name>
</gene>
<dbReference type="GO" id="GO:1990281">
    <property type="term" value="C:efflux pump complex"/>
    <property type="evidence" value="ECO:0007669"/>
    <property type="project" value="TreeGrafter"/>
</dbReference>
<dbReference type="Gene3D" id="2.40.30.170">
    <property type="match status" value="1"/>
</dbReference>
<name>A0A2W7RTY7_9BACT</name>
<dbReference type="GO" id="GO:0015562">
    <property type="term" value="F:efflux transmembrane transporter activity"/>
    <property type="evidence" value="ECO:0007669"/>
    <property type="project" value="TreeGrafter"/>
</dbReference>
<dbReference type="AlphaFoldDB" id="A0A2W7RTY7"/>
<proteinExistence type="predicted"/>
<evidence type="ECO:0000256" key="1">
    <source>
        <dbReference type="SAM" id="Coils"/>
    </source>
</evidence>
<comment type="caution">
    <text evidence="2">The sequence shown here is derived from an EMBL/GenBank/DDBJ whole genome shotgun (WGS) entry which is preliminary data.</text>
</comment>
<dbReference type="PANTHER" id="PTHR30469">
    <property type="entry name" value="MULTIDRUG RESISTANCE PROTEIN MDTA"/>
    <property type="match status" value="1"/>
</dbReference>
<dbReference type="SUPFAM" id="SSF111369">
    <property type="entry name" value="HlyD-like secretion proteins"/>
    <property type="match status" value="1"/>
</dbReference>
<evidence type="ECO:0000313" key="3">
    <source>
        <dbReference type="Proteomes" id="UP000248882"/>
    </source>
</evidence>
<keyword evidence="1" id="KW-0175">Coiled coil</keyword>